<accession>A0A9P0VYE5</accession>
<sequence>MKFTLTILALTHVILAALIPPIAMTYNRESNILTSNSTFNSLGVESDVSKFLHSLKYKVEESTDTFRDKLSDAKAKLVTADVFGKTESIIEVQDCDMYDPYDNSNIKYYRGAPSKRSILVAKENFRSSYPRSKDYSQVIFHHEQNNSTSNATTSTKEIFR</sequence>
<organism evidence="2 3">
    <name type="scientific">[Candida] railenensis</name>
    <dbReference type="NCBI Taxonomy" id="45579"/>
    <lineage>
        <taxon>Eukaryota</taxon>
        <taxon>Fungi</taxon>
        <taxon>Dikarya</taxon>
        <taxon>Ascomycota</taxon>
        <taxon>Saccharomycotina</taxon>
        <taxon>Pichiomycetes</taxon>
        <taxon>Debaryomycetaceae</taxon>
        <taxon>Kurtzmaniella</taxon>
    </lineage>
</organism>
<evidence type="ECO:0000256" key="1">
    <source>
        <dbReference type="SAM" id="SignalP"/>
    </source>
</evidence>
<evidence type="ECO:0000313" key="3">
    <source>
        <dbReference type="Proteomes" id="UP000837801"/>
    </source>
</evidence>
<reference evidence="2" key="1">
    <citation type="submission" date="2022-03" db="EMBL/GenBank/DDBJ databases">
        <authorList>
            <person name="Legras J.-L."/>
            <person name="Devillers H."/>
            <person name="Grondin C."/>
        </authorList>
    </citation>
    <scope>NUCLEOTIDE SEQUENCE</scope>
    <source>
        <strain evidence="2">CLIB 1423</strain>
    </source>
</reference>
<feature type="signal peptide" evidence="1">
    <location>
        <begin position="1"/>
        <end position="16"/>
    </location>
</feature>
<dbReference type="EMBL" id="CAKXYY010000011">
    <property type="protein sequence ID" value="CAH2353651.1"/>
    <property type="molecule type" value="Genomic_DNA"/>
</dbReference>
<gene>
    <name evidence="2" type="ORF">CLIB1423_11S04610</name>
</gene>
<proteinExistence type="predicted"/>
<feature type="chain" id="PRO_5040444025" evidence="1">
    <location>
        <begin position="17"/>
        <end position="160"/>
    </location>
</feature>
<protein>
    <submittedName>
        <fullName evidence="2">Uncharacterized protein</fullName>
    </submittedName>
</protein>
<dbReference type="Proteomes" id="UP000837801">
    <property type="component" value="Unassembled WGS sequence"/>
</dbReference>
<comment type="caution">
    <text evidence="2">The sequence shown here is derived from an EMBL/GenBank/DDBJ whole genome shotgun (WGS) entry which is preliminary data.</text>
</comment>
<evidence type="ECO:0000313" key="2">
    <source>
        <dbReference type="EMBL" id="CAH2353651.1"/>
    </source>
</evidence>
<keyword evidence="1" id="KW-0732">Signal</keyword>
<dbReference type="AlphaFoldDB" id="A0A9P0VYE5"/>
<keyword evidence="3" id="KW-1185">Reference proteome</keyword>
<name>A0A9P0VYE5_9ASCO</name>